<keyword evidence="3" id="KW-1185">Reference proteome</keyword>
<dbReference type="EMBL" id="JAANYN010000006">
    <property type="protein sequence ID" value="NHE58257.1"/>
    <property type="molecule type" value="Genomic_DNA"/>
</dbReference>
<feature type="signal peptide" evidence="1">
    <location>
        <begin position="1"/>
        <end position="19"/>
    </location>
</feature>
<gene>
    <name evidence="2" type="ORF">G9Q97_15710</name>
</gene>
<name>A0ABX0H9F2_9BACT</name>
<accession>A0ABX0H9F2</accession>
<organism evidence="2 3">
    <name type="scientific">Cyclobacterium plantarum</name>
    <dbReference type="NCBI Taxonomy" id="2716263"/>
    <lineage>
        <taxon>Bacteria</taxon>
        <taxon>Pseudomonadati</taxon>
        <taxon>Bacteroidota</taxon>
        <taxon>Cytophagia</taxon>
        <taxon>Cytophagales</taxon>
        <taxon>Cyclobacteriaceae</taxon>
        <taxon>Cyclobacterium</taxon>
    </lineage>
</organism>
<dbReference type="SUPFAM" id="SSF160574">
    <property type="entry name" value="BT0923-like"/>
    <property type="match status" value="1"/>
</dbReference>
<proteinExistence type="predicted"/>
<comment type="caution">
    <text evidence="2">The sequence shown here is derived from an EMBL/GenBank/DDBJ whole genome shotgun (WGS) entry which is preliminary data.</text>
</comment>
<keyword evidence="1" id="KW-0732">Signal</keyword>
<evidence type="ECO:0008006" key="4">
    <source>
        <dbReference type="Google" id="ProtNLM"/>
    </source>
</evidence>
<reference evidence="2 3" key="1">
    <citation type="submission" date="2020-03" db="EMBL/GenBank/DDBJ databases">
        <title>Cyclobacterium plantarum sp. nov., a marine bacterium isolated from a coastal-marine wetland.</title>
        <authorList>
            <person name="Sanchez-Porro C."/>
            <person name="Ventosa A."/>
            <person name="Amoozegar M."/>
        </authorList>
    </citation>
    <scope>NUCLEOTIDE SEQUENCE [LARGE SCALE GENOMIC DNA]</scope>
    <source>
        <strain evidence="2 3">GBPx2</strain>
    </source>
</reference>
<dbReference type="Gene3D" id="3.10.450.360">
    <property type="match status" value="1"/>
</dbReference>
<evidence type="ECO:0000313" key="2">
    <source>
        <dbReference type="EMBL" id="NHE58257.1"/>
    </source>
</evidence>
<protein>
    <recommendedName>
        <fullName evidence="4">Beta-lactamase-inhibitor-like PepSY-like domain-containing protein</fullName>
    </recommendedName>
</protein>
<dbReference type="RefSeq" id="WP_166148453.1">
    <property type="nucleotide sequence ID" value="NZ_JAANYN010000006.1"/>
</dbReference>
<sequence length="190" mass="22738">MLLRIACFFSFLIPLQSLAQEKVEREYRVKAPEVPAEARDWLDDSFEGRKKVKWFMEETSGKRSYEAKFSWKKEAYSVEFDLSGKIEDIEIQKDWEDLEEEVRINLGSYFDGKYNKWRIEKIQLQYTGDPDDLEDLMDEEEQEDIQLRYEIEYYAEGEEGKNLWEGLFDDKGKLIGRREIIIPPADNLFF</sequence>
<evidence type="ECO:0000313" key="3">
    <source>
        <dbReference type="Proteomes" id="UP000649799"/>
    </source>
</evidence>
<dbReference type="Proteomes" id="UP000649799">
    <property type="component" value="Unassembled WGS sequence"/>
</dbReference>
<evidence type="ECO:0000256" key="1">
    <source>
        <dbReference type="SAM" id="SignalP"/>
    </source>
</evidence>
<feature type="chain" id="PRO_5045617669" description="Beta-lactamase-inhibitor-like PepSY-like domain-containing protein" evidence="1">
    <location>
        <begin position="20"/>
        <end position="190"/>
    </location>
</feature>